<proteinExistence type="predicted"/>
<sequence>MKLFSIVPNQGSYRATRHQFKLIFQFRTTVKAAICDFIPKSALTISPFTELLETKEDFNFLVDVVGLLVSVSEEKEYDKDGKKMKMDVMELAENDYRIRYALFGEYVNELNRFLSSGYAEQSVVILQLAKNWTSECYVYIKLGFNLDIPEVTAFWKRYICTYIGAVFVNNFIPHGVSASQPIGIVSCEKNNEIEEDFMKLTPRCTVKLLDDNNRVGTSLVFYHLYSSIICLRIVLGDTLFVRVVEVFRQNLGFIFVNFATSMFRMKVLVEDSIGVSIFVLFDREASYLLNKTCAQLFEQHLKDVDVSQSNAIFFLCAEFIVKEFSYPSIFTNTFFLLCLFYIVRRLCLAHSLLLYSKKLLEKLCCLRPVGMEKFKGTYPVMRVCDDAAIVGMSELSGSDLSPAKEPDIPFRFNM</sequence>
<dbReference type="EMBL" id="SDMP01000009">
    <property type="protein sequence ID" value="RYR38481.1"/>
    <property type="molecule type" value="Genomic_DNA"/>
</dbReference>
<keyword evidence="2" id="KW-1185">Reference proteome</keyword>
<evidence type="ECO:0000313" key="1">
    <source>
        <dbReference type="EMBL" id="RYR38481.1"/>
    </source>
</evidence>
<evidence type="ECO:0008006" key="3">
    <source>
        <dbReference type="Google" id="ProtNLM"/>
    </source>
</evidence>
<gene>
    <name evidence="1" type="ORF">Ahy_A09g043529</name>
</gene>
<comment type="caution">
    <text evidence="1">The sequence shown here is derived from an EMBL/GenBank/DDBJ whole genome shotgun (WGS) entry which is preliminary data.</text>
</comment>
<dbReference type="Proteomes" id="UP000289738">
    <property type="component" value="Chromosome A09"/>
</dbReference>
<dbReference type="SUPFAM" id="SSF50249">
    <property type="entry name" value="Nucleic acid-binding proteins"/>
    <property type="match status" value="1"/>
</dbReference>
<dbReference type="AlphaFoldDB" id="A0A445BIQ3"/>
<dbReference type="InterPro" id="IPR012340">
    <property type="entry name" value="NA-bd_OB-fold"/>
</dbReference>
<dbReference type="Gene3D" id="2.40.50.140">
    <property type="entry name" value="Nucleic acid-binding proteins"/>
    <property type="match status" value="2"/>
</dbReference>
<name>A0A445BIQ3_ARAHY</name>
<accession>A0A445BIQ3</accession>
<reference evidence="1 2" key="1">
    <citation type="submission" date="2019-01" db="EMBL/GenBank/DDBJ databases">
        <title>Sequencing of cultivated peanut Arachis hypogaea provides insights into genome evolution and oil improvement.</title>
        <authorList>
            <person name="Chen X."/>
        </authorList>
    </citation>
    <scope>NUCLEOTIDE SEQUENCE [LARGE SCALE GENOMIC DNA]</scope>
    <source>
        <strain evidence="2">cv. Fuhuasheng</strain>
        <tissue evidence="1">Leaves</tissue>
    </source>
</reference>
<protein>
    <recommendedName>
        <fullName evidence="3">DUF223 domain-containing protein</fullName>
    </recommendedName>
</protein>
<evidence type="ECO:0000313" key="2">
    <source>
        <dbReference type="Proteomes" id="UP000289738"/>
    </source>
</evidence>
<organism evidence="1 2">
    <name type="scientific">Arachis hypogaea</name>
    <name type="common">Peanut</name>
    <dbReference type="NCBI Taxonomy" id="3818"/>
    <lineage>
        <taxon>Eukaryota</taxon>
        <taxon>Viridiplantae</taxon>
        <taxon>Streptophyta</taxon>
        <taxon>Embryophyta</taxon>
        <taxon>Tracheophyta</taxon>
        <taxon>Spermatophyta</taxon>
        <taxon>Magnoliopsida</taxon>
        <taxon>eudicotyledons</taxon>
        <taxon>Gunneridae</taxon>
        <taxon>Pentapetalae</taxon>
        <taxon>rosids</taxon>
        <taxon>fabids</taxon>
        <taxon>Fabales</taxon>
        <taxon>Fabaceae</taxon>
        <taxon>Papilionoideae</taxon>
        <taxon>50 kb inversion clade</taxon>
        <taxon>dalbergioids sensu lato</taxon>
        <taxon>Dalbergieae</taxon>
        <taxon>Pterocarpus clade</taxon>
        <taxon>Arachis</taxon>
    </lineage>
</organism>